<sequence>MNLCWNITQIPNSRSENMINRIKYLAHFAIAFLLAGEGLVKADVYTCGVDYGDAAPSVPTISSTPTSLEPSAAVATLTVSPTSSTSSSPISGSAATTTTTSPTVAASTGLTASESKTLSLVTMAPSVPTLSSTPTSLAHNAALTTSVLSTTPPTPALLYVCAIDYDDASENYCGLKPCPLGDGCAKDLTCYAIPYAVCTPTTSPVPTKLATIPPTEAPVYNVFFCGETYEMAEANCWTAEACPSGTCSKTEEQCYGISTERCLSPAPTDAPTVAEPTTTDSMVSSLPTPASASPTTSSVPTVEVVNTQFCGLDYDDAMSSCSEATACPSGSGCPSNMGCYTGISCTATLTLLTTNAPATGSHVSSLSTPASTSPTTSSASTVVNTQFCGMDYDDAMASCSEATACPTGDGCLNVLLPRS</sequence>
<protein>
    <submittedName>
        <fullName evidence="2">Uncharacterized protein</fullName>
    </submittedName>
</protein>
<accession>A0ABD3RWD7</accession>
<evidence type="ECO:0000256" key="1">
    <source>
        <dbReference type="SAM" id="MobiDB-lite"/>
    </source>
</evidence>
<feature type="region of interest" description="Disordered" evidence="1">
    <location>
        <begin position="79"/>
        <end position="108"/>
    </location>
</feature>
<evidence type="ECO:0000313" key="3">
    <source>
        <dbReference type="Proteomes" id="UP001530377"/>
    </source>
</evidence>
<name>A0ABD3RWD7_9STRA</name>
<organism evidence="2 3">
    <name type="scientific">Cyclostephanos tholiformis</name>
    <dbReference type="NCBI Taxonomy" id="382380"/>
    <lineage>
        <taxon>Eukaryota</taxon>
        <taxon>Sar</taxon>
        <taxon>Stramenopiles</taxon>
        <taxon>Ochrophyta</taxon>
        <taxon>Bacillariophyta</taxon>
        <taxon>Coscinodiscophyceae</taxon>
        <taxon>Thalassiosirophycidae</taxon>
        <taxon>Stephanodiscales</taxon>
        <taxon>Stephanodiscaceae</taxon>
        <taxon>Cyclostephanos</taxon>
    </lineage>
</organism>
<proteinExistence type="predicted"/>
<dbReference type="EMBL" id="JALLPB020000145">
    <property type="protein sequence ID" value="KAL3816502.1"/>
    <property type="molecule type" value="Genomic_DNA"/>
</dbReference>
<dbReference type="Proteomes" id="UP001530377">
    <property type="component" value="Unassembled WGS sequence"/>
</dbReference>
<gene>
    <name evidence="2" type="ORF">ACHAXA_011307</name>
</gene>
<evidence type="ECO:0000313" key="2">
    <source>
        <dbReference type="EMBL" id="KAL3816502.1"/>
    </source>
</evidence>
<reference evidence="2 3" key="1">
    <citation type="submission" date="2024-10" db="EMBL/GenBank/DDBJ databases">
        <title>Updated reference genomes for cyclostephanoid diatoms.</title>
        <authorList>
            <person name="Roberts W.R."/>
            <person name="Alverson A.J."/>
        </authorList>
    </citation>
    <scope>NUCLEOTIDE SEQUENCE [LARGE SCALE GENOMIC DNA]</scope>
    <source>
        <strain evidence="2 3">AJA228-03</strain>
    </source>
</reference>
<keyword evidence="3" id="KW-1185">Reference proteome</keyword>
<dbReference type="AlphaFoldDB" id="A0ABD3RWD7"/>
<comment type="caution">
    <text evidence="2">The sequence shown here is derived from an EMBL/GenBank/DDBJ whole genome shotgun (WGS) entry which is preliminary data.</text>
</comment>
<feature type="compositionally biased region" description="Low complexity" evidence="1">
    <location>
        <begin position="283"/>
        <end position="298"/>
    </location>
</feature>
<feature type="region of interest" description="Disordered" evidence="1">
    <location>
        <begin position="266"/>
        <end position="298"/>
    </location>
</feature>